<comment type="similarity">
    <text evidence="1 6">Belongs to the class I-like SAM-binding methyltransferase superfamily. RsmB/NOP family.</text>
</comment>
<dbReference type="Pfam" id="PF01189">
    <property type="entry name" value="Methyltr_RsmB-F"/>
    <property type="match status" value="1"/>
</dbReference>
<dbReference type="GO" id="GO:0008173">
    <property type="term" value="F:RNA methyltransferase activity"/>
    <property type="evidence" value="ECO:0007669"/>
    <property type="project" value="InterPro"/>
</dbReference>
<evidence type="ECO:0000256" key="5">
    <source>
        <dbReference type="ARBA" id="ARBA00022884"/>
    </source>
</evidence>
<evidence type="ECO:0000256" key="2">
    <source>
        <dbReference type="ARBA" id="ARBA00022603"/>
    </source>
</evidence>
<dbReference type="PRINTS" id="PR02008">
    <property type="entry name" value="RCMTFAMILY"/>
</dbReference>
<reference evidence="9" key="1">
    <citation type="journal article" date="2014" name="Int. J. Syst. Evol. Microbiol.">
        <title>Complete genome sequence of Corynebacterium casei LMG S-19264T (=DSM 44701T), isolated from a smear-ripened cheese.</title>
        <authorList>
            <consortium name="US DOE Joint Genome Institute (JGI-PGF)"/>
            <person name="Walter F."/>
            <person name="Albersmeier A."/>
            <person name="Kalinowski J."/>
            <person name="Ruckert C."/>
        </authorList>
    </citation>
    <scope>NUCLEOTIDE SEQUENCE</scope>
    <source>
        <strain evidence="9">CGMCC 1.12921</strain>
    </source>
</reference>
<feature type="compositionally biased region" description="Gly residues" evidence="7">
    <location>
        <begin position="18"/>
        <end position="28"/>
    </location>
</feature>
<dbReference type="InterPro" id="IPR049560">
    <property type="entry name" value="MeTrfase_RsmB-F_NOP2_cat"/>
</dbReference>
<comment type="caution">
    <text evidence="9">The sequence shown here is derived from an EMBL/GenBank/DDBJ whole genome shotgun (WGS) entry which is preliminary data.</text>
</comment>
<keyword evidence="2 6" id="KW-0489">Methyltransferase</keyword>
<dbReference type="SUPFAM" id="SSF48013">
    <property type="entry name" value="NusB-like"/>
    <property type="match status" value="1"/>
</dbReference>
<evidence type="ECO:0000256" key="1">
    <source>
        <dbReference type="ARBA" id="ARBA00007494"/>
    </source>
</evidence>
<feature type="region of interest" description="Disordered" evidence="7">
    <location>
        <begin position="1"/>
        <end position="93"/>
    </location>
</feature>
<evidence type="ECO:0000256" key="7">
    <source>
        <dbReference type="SAM" id="MobiDB-lite"/>
    </source>
</evidence>
<evidence type="ECO:0000256" key="6">
    <source>
        <dbReference type="PROSITE-ProRule" id="PRU01023"/>
    </source>
</evidence>
<keyword evidence="4 6" id="KW-0949">S-adenosyl-L-methionine</keyword>
<dbReference type="AlphaFoldDB" id="A0A8J2V5J0"/>
<evidence type="ECO:0000313" key="9">
    <source>
        <dbReference type="EMBL" id="GGD12489.1"/>
    </source>
</evidence>
<feature type="domain" description="SAM-dependent MTase RsmB/NOP-type" evidence="8">
    <location>
        <begin position="254"/>
        <end position="540"/>
    </location>
</feature>
<dbReference type="InterPro" id="IPR001678">
    <property type="entry name" value="MeTrfase_RsmB-F_NOP2_dom"/>
</dbReference>
<dbReference type="PROSITE" id="PS01153">
    <property type="entry name" value="NOL1_NOP2_SUN"/>
    <property type="match status" value="1"/>
</dbReference>
<dbReference type="Gene3D" id="3.40.50.150">
    <property type="entry name" value="Vaccinia Virus protein VP39"/>
    <property type="match status" value="1"/>
</dbReference>
<dbReference type="GO" id="GO:0001510">
    <property type="term" value="P:RNA methylation"/>
    <property type="evidence" value="ECO:0007669"/>
    <property type="project" value="InterPro"/>
</dbReference>
<dbReference type="GO" id="GO:0006355">
    <property type="term" value="P:regulation of DNA-templated transcription"/>
    <property type="evidence" value="ECO:0007669"/>
    <property type="project" value="InterPro"/>
</dbReference>
<keyword evidence="3 6" id="KW-0808">Transferase</keyword>
<dbReference type="InterPro" id="IPR023267">
    <property type="entry name" value="RCMT"/>
</dbReference>
<feature type="binding site" evidence="6">
    <location>
        <begin position="352"/>
        <end position="358"/>
    </location>
    <ligand>
        <name>S-adenosyl-L-methionine</name>
        <dbReference type="ChEBI" id="CHEBI:59789"/>
    </ligand>
</feature>
<keyword evidence="5 6" id="KW-0694">RNA-binding</keyword>
<gene>
    <name evidence="9" type="primary">rsmB</name>
    <name evidence="9" type="ORF">GCM10011342_21600</name>
</gene>
<dbReference type="InterPro" id="IPR018314">
    <property type="entry name" value="RsmB/NOL1/NOP2-like_CS"/>
</dbReference>
<dbReference type="PANTHER" id="PTHR22807">
    <property type="entry name" value="NOP2 YEAST -RELATED NOL1/NOP2/FMU SUN DOMAIN-CONTAINING"/>
    <property type="match status" value="1"/>
</dbReference>
<dbReference type="Pfam" id="PF01029">
    <property type="entry name" value="NusB"/>
    <property type="match status" value="1"/>
</dbReference>
<dbReference type="PROSITE" id="PS51686">
    <property type="entry name" value="SAM_MT_RSMB_NOP"/>
    <property type="match status" value="1"/>
</dbReference>
<keyword evidence="10" id="KW-1185">Reference proteome</keyword>
<feature type="compositionally biased region" description="Basic and acidic residues" evidence="7">
    <location>
        <begin position="75"/>
        <end position="93"/>
    </location>
</feature>
<feature type="binding site" evidence="6">
    <location>
        <position position="373"/>
    </location>
    <ligand>
        <name>S-adenosyl-L-methionine</name>
        <dbReference type="ChEBI" id="CHEBI:59789"/>
    </ligand>
</feature>
<dbReference type="Gene3D" id="1.10.940.10">
    <property type="entry name" value="NusB-like"/>
    <property type="match status" value="1"/>
</dbReference>
<dbReference type="InterPro" id="IPR035926">
    <property type="entry name" value="NusB-like_sf"/>
</dbReference>
<accession>A0A8J2V5J0</accession>
<organism evidence="9 10">
    <name type="scientific">Aquisalinus flavus</name>
    <dbReference type="NCBI Taxonomy" id="1526572"/>
    <lineage>
        <taxon>Bacteria</taxon>
        <taxon>Pseudomonadati</taxon>
        <taxon>Pseudomonadota</taxon>
        <taxon>Alphaproteobacteria</taxon>
        <taxon>Parvularculales</taxon>
        <taxon>Parvularculaceae</taxon>
        <taxon>Aquisalinus</taxon>
    </lineage>
</organism>
<dbReference type="InterPro" id="IPR006027">
    <property type="entry name" value="NusB_RsmB_TIM44"/>
</dbReference>
<protein>
    <submittedName>
        <fullName evidence="9">rRNA methyltransferase</fullName>
    </submittedName>
</protein>
<dbReference type="Proteomes" id="UP000613582">
    <property type="component" value="Unassembled WGS sequence"/>
</dbReference>
<name>A0A8J2V5J0_9PROT</name>
<dbReference type="SUPFAM" id="SSF53335">
    <property type="entry name" value="S-adenosyl-L-methionine-dependent methyltransferases"/>
    <property type="match status" value="1"/>
</dbReference>
<dbReference type="CDD" id="cd02440">
    <property type="entry name" value="AdoMet_MTases"/>
    <property type="match status" value="1"/>
</dbReference>
<dbReference type="RefSeq" id="WP_206711200.1">
    <property type="nucleotide sequence ID" value="NZ_BMGH01000001.1"/>
</dbReference>
<dbReference type="InterPro" id="IPR029063">
    <property type="entry name" value="SAM-dependent_MTases_sf"/>
</dbReference>
<feature type="compositionally biased region" description="Basic and acidic residues" evidence="7">
    <location>
        <begin position="29"/>
        <end position="58"/>
    </location>
</feature>
<feature type="active site" description="Nucleophile" evidence="6">
    <location>
        <position position="472"/>
    </location>
</feature>
<reference evidence="9" key="2">
    <citation type="submission" date="2020-09" db="EMBL/GenBank/DDBJ databases">
        <authorList>
            <person name="Sun Q."/>
            <person name="Zhou Y."/>
        </authorList>
    </citation>
    <scope>NUCLEOTIDE SEQUENCE</scope>
    <source>
        <strain evidence="9">CGMCC 1.12921</strain>
    </source>
</reference>
<feature type="binding site" evidence="6">
    <location>
        <position position="399"/>
    </location>
    <ligand>
        <name>S-adenosyl-L-methionine</name>
        <dbReference type="ChEBI" id="CHEBI:59789"/>
    </ligand>
</feature>
<dbReference type="PANTHER" id="PTHR22807:SF61">
    <property type="entry name" value="NOL1_NOP2_SUN FAMILY PROTEIN _ ANTITERMINATION NUSB DOMAIN-CONTAINING PROTEIN"/>
    <property type="match status" value="1"/>
</dbReference>
<evidence type="ECO:0000259" key="8">
    <source>
        <dbReference type="PROSITE" id="PS51686"/>
    </source>
</evidence>
<evidence type="ECO:0000313" key="10">
    <source>
        <dbReference type="Proteomes" id="UP000613582"/>
    </source>
</evidence>
<evidence type="ECO:0000256" key="4">
    <source>
        <dbReference type="ARBA" id="ARBA00022691"/>
    </source>
</evidence>
<sequence>MTDNDKPRGGKPSPSSGRSGGPSSGRSGGKPDDRAFEGKRREARPDSRSDSRSDDRKGPPRKGPPKGPFKGPRPPRREERRPDESAEEGARRLAKAAEEKYDFLESKMPGLAARRAALDILAIMRRGRSLDEALAQGRSFTVLQGPDRAFARNMVSTCWRRRGSIDAIIGAYLDRPLPGKSIEVMDILRLAATQLVLLDTPAHAAVATATELAGQKQETRGYAKLVNAICRRIAEKGKDQLIALPLRTDTPGWLWRSLERAYGPALVTAIAEAHRTEAPLDLSLKPGADISALTVLDGTISHLPGHVRLSAAHDVTALPGFEAGDWWVQDIAASLPARLLGDVTGQRVLDLCAAPGGKTLQLAAAGARVTALDISGNRLRRLQENLARTGLPAETIKADMLVWEPAEDSGGAFDAILLDAPCTATGTVRRNPDVAWAKSEQDVKDLTALQTLMIDRALGFLKPGGLLVYCVCSLLVQEGEDQVKAALSRHGGLAIDPIAEVALPGLEKAIRKDGTIRTLPSMLATTGGMDGFYAAALRKPA</sequence>
<proteinExistence type="inferred from homology"/>
<evidence type="ECO:0000256" key="3">
    <source>
        <dbReference type="ARBA" id="ARBA00022679"/>
    </source>
</evidence>
<dbReference type="EMBL" id="BMGH01000001">
    <property type="protein sequence ID" value="GGD12489.1"/>
    <property type="molecule type" value="Genomic_DNA"/>
</dbReference>
<dbReference type="GO" id="GO:0003723">
    <property type="term" value="F:RNA binding"/>
    <property type="evidence" value="ECO:0007669"/>
    <property type="project" value="UniProtKB-UniRule"/>
</dbReference>
<feature type="binding site" evidence="6">
    <location>
        <position position="419"/>
    </location>
    <ligand>
        <name>S-adenosyl-L-methionine</name>
        <dbReference type="ChEBI" id="CHEBI:59789"/>
    </ligand>
</feature>